<evidence type="ECO:0000313" key="3">
    <source>
        <dbReference type="EMBL" id="PZW22483.1"/>
    </source>
</evidence>
<evidence type="ECO:0000256" key="2">
    <source>
        <dbReference type="ARBA" id="ARBA00049106"/>
    </source>
</evidence>
<dbReference type="InterPro" id="IPR004378">
    <property type="entry name" value="F420H2_quin_Rdtase"/>
</dbReference>
<dbReference type="PANTHER" id="PTHR39428:SF1">
    <property type="entry name" value="F420H(2)-DEPENDENT QUINONE REDUCTASE RV1261C"/>
    <property type="match status" value="1"/>
</dbReference>
<dbReference type="GO" id="GO:0016491">
    <property type="term" value="F:oxidoreductase activity"/>
    <property type="evidence" value="ECO:0007669"/>
    <property type="project" value="InterPro"/>
</dbReference>
<organism evidence="3 4">
    <name type="scientific">Thermosporothrix hazakensis</name>
    <dbReference type="NCBI Taxonomy" id="644383"/>
    <lineage>
        <taxon>Bacteria</taxon>
        <taxon>Bacillati</taxon>
        <taxon>Chloroflexota</taxon>
        <taxon>Ktedonobacteria</taxon>
        <taxon>Ktedonobacterales</taxon>
        <taxon>Thermosporotrichaceae</taxon>
        <taxon>Thermosporothrix</taxon>
    </lineage>
</organism>
<dbReference type="PANTHER" id="PTHR39428">
    <property type="entry name" value="F420H(2)-DEPENDENT QUINONE REDUCTASE RV1261C"/>
    <property type="match status" value="1"/>
</dbReference>
<dbReference type="InterPro" id="IPR012349">
    <property type="entry name" value="Split_barrel_FMN-bd"/>
</dbReference>
<dbReference type="EMBL" id="QKUF01000032">
    <property type="protein sequence ID" value="PZW22483.1"/>
    <property type="molecule type" value="Genomic_DNA"/>
</dbReference>
<comment type="caution">
    <text evidence="3">The sequence shown here is derived from an EMBL/GenBank/DDBJ whole genome shotgun (WGS) entry which is preliminary data.</text>
</comment>
<comment type="catalytic activity">
    <reaction evidence="2">
        <text>oxidized coenzyme F420-(gamma-L-Glu)(n) + a quinol + H(+) = reduced coenzyme F420-(gamma-L-Glu)(n) + a quinone</text>
        <dbReference type="Rhea" id="RHEA:39663"/>
        <dbReference type="Rhea" id="RHEA-COMP:12939"/>
        <dbReference type="Rhea" id="RHEA-COMP:14378"/>
        <dbReference type="ChEBI" id="CHEBI:15378"/>
        <dbReference type="ChEBI" id="CHEBI:24646"/>
        <dbReference type="ChEBI" id="CHEBI:132124"/>
        <dbReference type="ChEBI" id="CHEBI:133980"/>
        <dbReference type="ChEBI" id="CHEBI:139511"/>
    </reaction>
</comment>
<dbReference type="RefSeq" id="WP_111325652.1">
    <property type="nucleotide sequence ID" value="NZ_BIFX01000002.1"/>
</dbReference>
<dbReference type="Proteomes" id="UP000248806">
    <property type="component" value="Unassembled WGS sequence"/>
</dbReference>
<name>A0A326U225_THEHA</name>
<keyword evidence="4" id="KW-1185">Reference proteome</keyword>
<comment type="similarity">
    <text evidence="1">Belongs to the F420H(2)-dependent quinone reductase family.</text>
</comment>
<proteinExistence type="inferred from homology"/>
<dbReference type="AlphaFoldDB" id="A0A326U225"/>
<evidence type="ECO:0000256" key="1">
    <source>
        <dbReference type="ARBA" id="ARBA00008710"/>
    </source>
</evidence>
<gene>
    <name evidence="3" type="ORF">EI42_05389</name>
</gene>
<dbReference type="Gene3D" id="2.30.110.10">
    <property type="entry name" value="Electron Transport, Fmn-binding Protein, Chain A"/>
    <property type="match status" value="1"/>
</dbReference>
<dbReference type="Pfam" id="PF04075">
    <property type="entry name" value="F420H2_quin_red"/>
    <property type="match status" value="1"/>
</dbReference>
<accession>A0A326U225</accession>
<dbReference type="NCBIfam" id="TIGR00026">
    <property type="entry name" value="hi_GC_TIGR00026"/>
    <property type="match status" value="1"/>
</dbReference>
<dbReference type="GO" id="GO:0005886">
    <property type="term" value="C:plasma membrane"/>
    <property type="evidence" value="ECO:0007669"/>
    <property type="project" value="TreeGrafter"/>
</dbReference>
<protein>
    <submittedName>
        <fullName evidence="3">Deazaflavin-dependent oxidoreductase (Nitroreductase family)</fullName>
    </submittedName>
</protein>
<dbReference type="OrthoDB" id="162096at2"/>
<reference evidence="3 4" key="1">
    <citation type="submission" date="2018-06" db="EMBL/GenBank/DDBJ databases">
        <title>Genomic Encyclopedia of Archaeal and Bacterial Type Strains, Phase II (KMG-II): from individual species to whole genera.</title>
        <authorList>
            <person name="Goeker M."/>
        </authorList>
    </citation>
    <scope>NUCLEOTIDE SEQUENCE [LARGE SCALE GENOMIC DNA]</scope>
    <source>
        <strain evidence="3 4">ATCC BAA-1881</strain>
    </source>
</reference>
<evidence type="ECO:0000313" key="4">
    <source>
        <dbReference type="Proteomes" id="UP000248806"/>
    </source>
</evidence>
<sequence length="141" mass="15658">MSSTSWNELHNRVIEEFRAKHGKVKGPEGGALILLNTKGAKTGQPRTYPLMSVPYGENYLAVASKGGAPSNPHWYYNLLAHPDVTVETGAETFPAKARLLTGEERDKAYAHAASIFAPYAEYQQKTTRVIPVFLLERQKNK</sequence>
<dbReference type="GO" id="GO:0070967">
    <property type="term" value="F:coenzyme F420 binding"/>
    <property type="evidence" value="ECO:0007669"/>
    <property type="project" value="TreeGrafter"/>
</dbReference>